<reference evidence="11" key="2">
    <citation type="submission" date="2023-06" db="EMBL/GenBank/DDBJ databases">
        <authorList>
            <consortium name="Lawrence Berkeley National Laboratory"/>
            <person name="Haridas S."/>
            <person name="Hensen N."/>
            <person name="Bonometti L."/>
            <person name="Westerberg I."/>
            <person name="Brannstrom I.O."/>
            <person name="Guillou S."/>
            <person name="Cros-Aarteil S."/>
            <person name="Calhoun S."/>
            <person name="Kuo A."/>
            <person name="Mondo S."/>
            <person name="Pangilinan J."/>
            <person name="Riley R."/>
            <person name="Labutti K."/>
            <person name="Andreopoulos B."/>
            <person name="Lipzen A."/>
            <person name="Chen C."/>
            <person name="Yanf M."/>
            <person name="Daum C."/>
            <person name="Ng V."/>
            <person name="Clum A."/>
            <person name="Steindorff A."/>
            <person name="Ohm R."/>
            <person name="Martin F."/>
            <person name="Silar P."/>
            <person name="Natvig D."/>
            <person name="Lalanne C."/>
            <person name="Gautier V."/>
            <person name="Ament-Velasquez S.L."/>
            <person name="Kruys A."/>
            <person name="Hutchinson M.I."/>
            <person name="Powell A.J."/>
            <person name="Barry K."/>
            <person name="Miller A.N."/>
            <person name="Grigoriev I.V."/>
            <person name="Debuchy R."/>
            <person name="Gladieux P."/>
            <person name="Thoren M.H."/>
            <person name="Johannesson H."/>
        </authorList>
    </citation>
    <scope>NUCLEOTIDE SEQUENCE</scope>
    <source>
        <strain evidence="11">CBS 314.62</strain>
    </source>
</reference>
<sequence>MSSLTPSTATKRERERDPKPKSSSLADKLAAVLPQGFKFAVHHLSTPPTRTSPLCSAPPNERPDKTYWESHFLAVSIDPHQNDAAPPLKRASPGADEAKDPEPKRQVLVFAVEIIIFTTAFQTTFFVSKADSTGYLPLLNLPKGTPSPIRHVTSTFLAYLVVHRRRKNTQLVVNLFARSQAQYLFPGSAENKGKHVLDDWGLVRWWCRVLNPLLESQKEESWGTARGYLIVPGLEETEMRAFIPRTPGSATNWIIGHPMERISHYTREFDWVPPRCLIPRYPDDPKSRFRDELDEEASKWKQSMGAWKSVKTLGQFWEMMAFRQECSSGQLTGFIWLVFDPIETVSSSQAAPESPSSPKLPIPSASFESSLPTLPPATPPRRRVDISANTPQSSPLKLFLATPAKPSEQKPNTTVKKQKKQKKKKLTGSIVPRPPKVKTQQRNYVLDRPTTTAFYYWPTEGRGDKILDESDYKRAVDLLLHLDFSSLDKATSSTRRWISEAGMGAKWGYEVAGKRASSVGQANGGGRALGNVTNLTGLVRKKSALAAGDPVKGSDSAATETQGARAGAVNVLGAGLVRKKKKEGEPVALQVDDADTPKVNMLGAGLVRKKPKVA</sequence>
<accession>A0AAE0X6U3</accession>
<comment type="subcellular location">
    <subcellularLocation>
        <location evidence="1">Nucleus</location>
    </subcellularLocation>
</comment>
<feature type="region of interest" description="Disordered" evidence="10">
    <location>
        <begin position="79"/>
        <end position="102"/>
    </location>
</feature>
<dbReference type="GO" id="GO:0006974">
    <property type="term" value="P:DNA damage response"/>
    <property type="evidence" value="ECO:0007669"/>
    <property type="project" value="UniProtKB-KW"/>
</dbReference>
<dbReference type="InterPro" id="IPR016849">
    <property type="entry name" value="Rtt109"/>
</dbReference>
<feature type="region of interest" description="Disordered" evidence="10">
    <location>
        <begin position="1"/>
        <end position="26"/>
    </location>
</feature>
<keyword evidence="7" id="KW-0804">Transcription</keyword>
<keyword evidence="6" id="KW-0805">Transcription regulation</keyword>
<evidence type="ECO:0000256" key="7">
    <source>
        <dbReference type="ARBA" id="ARBA00023163"/>
    </source>
</evidence>
<dbReference type="EMBL" id="JAULSO010000003">
    <property type="protein sequence ID" value="KAK3686203.1"/>
    <property type="molecule type" value="Genomic_DNA"/>
</dbReference>
<feature type="compositionally biased region" description="Low complexity" evidence="10">
    <location>
        <begin position="348"/>
        <end position="357"/>
    </location>
</feature>
<comment type="catalytic activity">
    <reaction evidence="9">
        <text>L-lysyl-[histone] + acetyl-CoA = N(6)-acetyl-L-lysyl-[histone] + CoA + H(+)</text>
        <dbReference type="Rhea" id="RHEA:21992"/>
        <dbReference type="Rhea" id="RHEA-COMP:9845"/>
        <dbReference type="Rhea" id="RHEA-COMP:11338"/>
        <dbReference type="ChEBI" id="CHEBI:15378"/>
        <dbReference type="ChEBI" id="CHEBI:29969"/>
        <dbReference type="ChEBI" id="CHEBI:57287"/>
        <dbReference type="ChEBI" id="CHEBI:57288"/>
        <dbReference type="ChEBI" id="CHEBI:61930"/>
        <dbReference type="EC" id="2.3.1.48"/>
    </reaction>
    <physiologicalReaction direction="left-to-right" evidence="9">
        <dbReference type="Rhea" id="RHEA:21993"/>
    </physiologicalReaction>
</comment>
<dbReference type="Proteomes" id="UP001270362">
    <property type="component" value="Unassembled WGS sequence"/>
</dbReference>
<evidence type="ECO:0000256" key="5">
    <source>
        <dbReference type="ARBA" id="ARBA00022990"/>
    </source>
</evidence>
<feature type="region of interest" description="Disordered" evidence="10">
    <location>
        <begin position="348"/>
        <end position="435"/>
    </location>
</feature>
<dbReference type="InterPro" id="IPR051236">
    <property type="entry name" value="HAT_RTT109-like"/>
</dbReference>
<dbReference type="InterPro" id="IPR013178">
    <property type="entry name" value="Histone_AcTrfase_Rtt109/CBP"/>
</dbReference>
<dbReference type="PANTHER" id="PTHR31571:SF2">
    <property type="entry name" value="HISTONE ACETYLTRANSFERASE RTT109"/>
    <property type="match status" value="1"/>
</dbReference>
<keyword evidence="3" id="KW-0808">Transferase</keyword>
<evidence type="ECO:0000256" key="4">
    <source>
        <dbReference type="ARBA" id="ARBA00022763"/>
    </source>
</evidence>
<evidence type="ECO:0000313" key="11">
    <source>
        <dbReference type="EMBL" id="KAK3686203.1"/>
    </source>
</evidence>
<dbReference type="PROSITE" id="PS51728">
    <property type="entry name" value="RTT109_HAT"/>
    <property type="match status" value="1"/>
</dbReference>
<reference evidence="11" key="1">
    <citation type="journal article" date="2023" name="Mol. Phylogenet. Evol.">
        <title>Genome-scale phylogeny and comparative genomics of the fungal order Sordariales.</title>
        <authorList>
            <person name="Hensen N."/>
            <person name="Bonometti L."/>
            <person name="Westerberg I."/>
            <person name="Brannstrom I.O."/>
            <person name="Guillou S."/>
            <person name="Cros-Aarteil S."/>
            <person name="Calhoun S."/>
            <person name="Haridas S."/>
            <person name="Kuo A."/>
            <person name="Mondo S."/>
            <person name="Pangilinan J."/>
            <person name="Riley R."/>
            <person name="LaButti K."/>
            <person name="Andreopoulos B."/>
            <person name="Lipzen A."/>
            <person name="Chen C."/>
            <person name="Yan M."/>
            <person name="Daum C."/>
            <person name="Ng V."/>
            <person name="Clum A."/>
            <person name="Steindorff A."/>
            <person name="Ohm R.A."/>
            <person name="Martin F."/>
            <person name="Silar P."/>
            <person name="Natvig D.O."/>
            <person name="Lalanne C."/>
            <person name="Gautier V."/>
            <person name="Ament-Velasquez S.L."/>
            <person name="Kruys A."/>
            <person name="Hutchinson M.I."/>
            <person name="Powell A.J."/>
            <person name="Barry K."/>
            <person name="Miller A.N."/>
            <person name="Grigoriev I.V."/>
            <person name="Debuchy R."/>
            <person name="Gladieux P."/>
            <person name="Hiltunen Thoren M."/>
            <person name="Johannesson H."/>
        </authorList>
    </citation>
    <scope>NUCLEOTIDE SEQUENCE</scope>
    <source>
        <strain evidence="11">CBS 314.62</strain>
    </source>
</reference>
<gene>
    <name evidence="11" type="ORF">B0T22DRAFT_500839</name>
</gene>
<dbReference type="GO" id="GO:0032931">
    <property type="term" value="F:histone H3K56 acetyltransferase activity"/>
    <property type="evidence" value="ECO:0007669"/>
    <property type="project" value="TreeGrafter"/>
</dbReference>
<evidence type="ECO:0000256" key="3">
    <source>
        <dbReference type="ARBA" id="ARBA00022679"/>
    </source>
</evidence>
<dbReference type="AlphaFoldDB" id="A0AAE0X6U3"/>
<evidence type="ECO:0000256" key="9">
    <source>
        <dbReference type="ARBA" id="ARBA00048940"/>
    </source>
</evidence>
<feature type="compositionally biased region" description="Basic residues" evidence="10">
    <location>
        <begin position="416"/>
        <end position="426"/>
    </location>
</feature>
<keyword evidence="8" id="KW-0539">Nucleus</keyword>
<keyword evidence="4" id="KW-0227">DNA damage</keyword>
<keyword evidence="12" id="KW-1185">Reference proteome</keyword>
<proteinExistence type="predicted"/>
<protein>
    <recommendedName>
        <fullName evidence="2">histone acetyltransferase</fullName>
        <ecNumber evidence="2">2.3.1.48</ecNumber>
    </recommendedName>
</protein>
<keyword evidence="5" id="KW-0007">Acetylation</keyword>
<evidence type="ECO:0000256" key="8">
    <source>
        <dbReference type="ARBA" id="ARBA00023242"/>
    </source>
</evidence>
<dbReference type="GO" id="GO:0005634">
    <property type="term" value="C:nucleus"/>
    <property type="evidence" value="ECO:0007669"/>
    <property type="project" value="UniProtKB-SubCell"/>
</dbReference>
<organism evidence="11 12">
    <name type="scientific">Podospora appendiculata</name>
    <dbReference type="NCBI Taxonomy" id="314037"/>
    <lineage>
        <taxon>Eukaryota</taxon>
        <taxon>Fungi</taxon>
        <taxon>Dikarya</taxon>
        <taxon>Ascomycota</taxon>
        <taxon>Pezizomycotina</taxon>
        <taxon>Sordariomycetes</taxon>
        <taxon>Sordariomycetidae</taxon>
        <taxon>Sordariales</taxon>
        <taxon>Podosporaceae</taxon>
        <taxon>Podospora</taxon>
    </lineage>
</organism>
<dbReference type="SMART" id="SM01250">
    <property type="entry name" value="KAT11"/>
    <property type="match status" value="1"/>
</dbReference>
<evidence type="ECO:0000313" key="12">
    <source>
        <dbReference type="Proteomes" id="UP001270362"/>
    </source>
</evidence>
<evidence type="ECO:0000256" key="10">
    <source>
        <dbReference type="SAM" id="MobiDB-lite"/>
    </source>
</evidence>
<evidence type="ECO:0000256" key="2">
    <source>
        <dbReference type="ARBA" id="ARBA00013184"/>
    </source>
</evidence>
<dbReference type="GO" id="GO:0006355">
    <property type="term" value="P:regulation of DNA-templated transcription"/>
    <property type="evidence" value="ECO:0007669"/>
    <property type="project" value="InterPro"/>
</dbReference>
<evidence type="ECO:0000256" key="1">
    <source>
        <dbReference type="ARBA" id="ARBA00004123"/>
    </source>
</evidence>
<evidence type="ECO:0000256" key="6">
    <source>
        <dbReference type="ARBA" id="ARBA00023015"/>
    </source>
</evidence>
<comment type="caution">
    <text evidence="11">The sequence shown here is derived from an EMBL/GenBank/DDBJ whole genome shotgun (WGS) entry which is preliminary data.</text>
</comment>
<feature type="compositionally biased region" description="Basic and acidic residues" evidence="10">
    <location>
        <begin position="10"/>
        <end position="20"/>
    </location>
</feature>
<name>A0AAE0X6U3_9PEZI</name>
<dbReference type="EC" id="2.3.1.48" evidence="2"/>
<dbReference type="Pfam" id="PF08214">
    <property type="entry name" value="HAT_KAT11"/>
    <property type="match status" value="1"/>
</dbReference>
<dbReference type="PANTHER" id="PTHR31571">
    <property type="entry name" value="ALTERED INHERITANCE OF MITOCHONDRIA PROTEIN 6"/>
    <property type="match status" value="1"/>
</dbReference>